<dbReference type="InterPro" id="IPR047785">
    <property type="entry name" value="tRNA_MNMC2"/>
</dbReference>
<accession>A0A3L8Q0V7</accession>
<dbReference type="NCBIfam" id="NF033855">
    <property type="entry name" value="tRNA_MNMC2"/>
    <property type="match status" value="1"/>
</dbReference>
<dbReference type="GO" id="GO:0016645">
    <property type="term" value="F:oxidoreductase activity, acting on the CH-NH group of donors"/>
    <property type="evidence" value="ECO:0007669"/>
    <property type="project" value="InterPro"/>
</dbReference>
<sequence length="227" mass="25938">MKDVQLHATKDGSHTLINPTLKESYHAYNGALTESQFIYIECGLRYFLSLNTVNDQTINILEFGFGTGLNALLTLKQSIDARQAIKYSSLEPYPIPIDTAQKLNYVKKLKMPSPELFTQIHACDWGEVEEITEKFELLKIQQKLHDAALTLNSVDIIYYDAFAPSKQPDAWEKHLFEKCFQALKPNGLLVSYCANGQFKRDLKAIGFKLDQCEGPMGRREITRAWKR</sequence>
<proteinExistence type="predicted"/>
<dbReference type="RefSeq" id="WP_121837476.1">
    <property type="nucleotide sequence ID" value="NZ_ML014756.1"/>
</dbReference>
<protein>
    <recommendedName>
        <fullName evidence="1">MnmC-like methyltransferase domain-containing protein</fullName>
    </recommendedName>
</protein>
<reference evidence="2 3" key="1">
    <citation type="submission" date="2018-09" db="EMBL/GenBank/DDBJ databases">
        <title>Phylogeny of the Shewanellaceae, and recommendation for two new genera, Pseudoshewanella and Parashewanella.</title>
        <authorList>
            <person name="Wang G."/>
        </authorList>
    </citation>
    <scope>NUCLEOTIDE SEQUENCE [LARGE SCALE GENOMIC DNA]</scope>
    <source>
        <strain evidence="2 3">C51</strain>
    </source>
</reference>
<keyword evidence="3" id="KW-1185">Reference proteome</keyword>
<dbReference type="AlphaFoldDB" id="A0A3L8Q0V7"/>
<dbReference type="InterPro" id="IPR029063">
    <property type="entry name" value="SAM-dependent_MTases_sf"/>
</dbReference>
<dbReference type="Gene3D" id="3.40.50.150">
    <property type="entry name" value="Vaccinia Virus protein VP39"/>
    <property type="match status" value="1"/>
</dbReference>
<dbReference type="InterPro" id="IPR008471">
    <property type="entry name" value="MnmC-like_methylTransf"/>
</dbReference>
<dbReference type="PANTHER" id="PTHR39963:SF1">
    <property type="entry name" value="MNMC-LIKE METHYLTRANSFERASE DOMAIN-CONTAINING PROTEIN"/>
    <property type="match status" value="1"/>
</dbReference>
<dbReference type="SUPFAM" id="SSF53335">
    <property type="entry name" value="S-adenosyl-L-methionine-dependent methyltransferases"/>
    <property type="match status" value="1"/>
</dbReference>
<dbReference type="GO" id="GO:0004808">
    <property type="term" value="F:tRNA (5-methylaminomethyl-2-thiouridylate)(34)-methyltransferase activity"/>
    <property type="evidence" value="ECO:0007669"/>
    <property type="project" value="InterPro"/>
</dbReference>
<name>A0A3L8Q0V7_9GAMM</name>
<dbReference type="PANTHER" id="PTHR39963">
    <property type="entry name" value="SLL0983 PROTEIN"/>
    <property type="match status" value="1"/>
</dbReference>
<organism evidence="2 3">
    <name type="scientific">Parashewanella curva</name>
    <dbReference type="NCBI Taxonomy" id="2338552"/>
    <lineage>
        <taxon>Bacteria</taxon>
        <taxon>Pseudomonadati</taxon>
        <taxon>Pseudomonadota</taxon>
        <taxon>Gammaproteobacteria</taxon>
        <taxon>Alteromonadales</taxon>
        <taxon>Shewanellaceae</taxon>
        <taxon>Parashewanella</taxon>
    </lineage>
</organism>
<feature type="domain" description="MnmC-like methyltransferase" evidence="1">
    <location>
        <begin position="138"/>
        <end position="226"/>
    </location>
</feature>
<dbReference type="Proteomes" id="UP000281474">
    <property type="component" value="Unassembled WGS sequence"/>
</dbReference>
<gene>
    <name evidence="2" type="ORF">D5018_02860</name>
</gene>
<dbReference type="CDD" id="cd02440">
    <property type="entry name" value="AdoMet_MTases"/>
    <property type="match status" value="1"/>
</dbReference>
<evidence type="ECO:0000313" key="3">
    <source>
        <dbReference type="Proteomes" id="UP000281474"/>
    </source>
</evidence>
<evidence type="ECO:0000259" key="1">
    <source>
        <dbReference type="Pfam" id="PF05430"/>
    </source>
</evidence>
<comment type="caution">
    <text evidence="2">The sequence shown here is derived from an EMBL/GenBank/DDBJ whole genome shotgun (WGS) entry which is preliminary data.</text>
</comment>
<evidence type="ECO:0000313" key="2">
    <source>
        <dbReference type="EMBL" id="RLV61214.1"/>
    </source>
</evidence>
<dbReference type="EMBL" id="QZEI01000005">
    <property type="protein sequence ID" value="RLV61214.1"/>
    <property type="molecule type" value="Genomic_DNA"/>
</dbReference>
<dbReference type="OrthoDB" id="9786494at2"/>
<dbReference type="Pfam" id="PF05430">
    <property type="entry name" value="Methyltransf_30"/>
    <property type="match status" value="1"/>
</dbReference>